<keyword evidence="10" id="KW-1185">Reference proteome</keyword>
<evidence type="ECO:0000256" key="7">
    <source>
        <dbReference type="ARBA" id="ARBA00023163"/>
    </source>
</evidence>
<comment type="cofactor">
    <cofactor evidence="1">
        <name>pyridoxal 5'-phosphate</name>
        <dbReference type="ChEBI" id="CHEBI:597326"/>
    </cofactor>
</comment>
<keyword evidence="6" id="KW-0238">DNA-binding</keyword>
<keyword evidence="3" id="KW-0808">Transferase</keyword>
<name>A0A1A5YLU4_9BACL</name>
<organism evidence="9 10">
    <name type="scientific">Paenibacillus oryzae</name>
    <dbReference type="NCBI Taxonomy" id="1844972"/>
    <lineage>
        <taxon>Bacteria</taxon>
        <taxon>Bacillati</taxon>
        <taxon>Bacillota</taxon>
        <taxon>Bacilli</taxon>
        <taxon>Bacillales</taxon>
        <taxon>Paenibacillaceae</taxon>
        <taxon>Paenibacillus</taxon>
    </lineage>
</organism>
<evidence type="ECO:0000313" key="9">
    <source>
        <dbReference type="EMBL" id="OBR66518.1"/>
    </source>
</evidence>
<dbReference type="Proteomes" id="UP000092024">
    <property type="component" value="Unassembled WGS sequence"/>
</dbReference>
<dbReference type="Pfam" id="PF00392">
    <property type="entry name" value="GntR"/>
    <property type="match status" value="1"/>
</dbReference>
<evidence type="ECO:0000256" key="2">
    <source>
        <dbReference type="ARBA" id="ARBA00005384"/>
    </source>
</evidence>
<dbReference type="InterPro" id="IPR051446">
    <property type="entry name" value="HTH_trans_reg/aminotransferase"/>
</dbReference>
<evidence type="ECO:0000256" key="6">
    <source>
        <dbReference type="ARBA" id="ARBA00023125"/>
    </source>
</evidence>
<dbReference type="PANTHER" id="PTHR46577:SF1">
    <property type="entry name" value="HTH-TYPE TRANSCRIPTIONAL REGULATORY PROTEIN GABR"/>
    <property type="match status" value="1"/>
</dbReference>
<evidence type="ECO:0000256" key="3">
    <source>
        <dbReference type="ARBA" id="ARBA00022576"/>
    </source>
</evidence>
<dbReference type="InterPro" id="IPR004839">
    <property type="entry name" value="Aminotransferase_I/II_large"/>
</dbReference>
<dbReference type="InterPro" id="IPR015424">
    <property type="entry name" value="PyrdxlP-dep_Trfase"/>
</dbReference>
<reference evidence="9 10" key="1">
    <citation type="submission" date="2016-05" db="EMBL/GenBank/DDBJ databases">
        <title>Paenibacillus oryzae. sp. nov., isolated from the rice root.</title>
        <authorList>
            <person name="Zhang J."/>
            <person name="Zhang X."/>
        </authorList>
    </citation>
    <scope>NUCLEOTIDE SEQUENCE [LARGE SCALE GENOMIC DNA]</scope>
    <source>
        <strain evidence="9 10">1DrF-4</strain>
    </source>
</reference>
<keyword evidence="4" id="KW-0663">Pyridoxal phosphate</keyword>
<dbReference type="Gene3D" id="3.40.640.10">
    <property type="entry name" value="Type I PLP-dependent aspartate aminotransferase-like (Major domain)"/>
    <property type="match status" value="1"/>
</dbReference>
<dbReference type="GO" id="GO:0003677">
    <property type="term" value="F:DNA binding"/>
    <property type="evidence" value="ECO:0007669"/>
    <property type="project" value="UniProtKB-KW"/>
</dbReference>
<dbReference type="Pfam" id="PF00155">
    <property type="entry name" value="Aminotran_1_2"/>
    <property type="match status" value="1"/>
</dbReference>
<protein>
    <submittedName>
        <fullName evidence="9">GntR family transcriptional regulator</fullName>
    </submittedName>
</protein>
<dbReference type="STRING" id="1844972.A7K91_03480"/>
<evidence type="ECO:0000256" key="5">
    <source>
        <dbReference type="ARBA" id="ARBA00023015"/>
    </source>
</evidence>
<feature type="domain" description="HTH gntR-type" evidence="8">
    <location>
        <begin position="14"/>
        <end position="82"/>
    </location>
</feature>
<dbReference type="InterPro" id="IPR015421">
    <property type="entry name" value="PyrdxlP-dep_Trfase_major"/>
</dbReference>
<proteinExistence type="inferred from homology"/>
<comment type="similarity">
    <text evidence="2">In the C-terminal section; belongs to the class-I pyridoxal-phosphate-dependent aminotransferase family.</text>
</comment>
<dbReference type="RefSeq" id="WP_068681770.1">
    <property type="nucleotide sequence ID" value="NZ_LYPA01000046.1"/>
</dbReference>
<comment type="caution">
    <text evidence="9">The sequence shown here is derived from an EMBL/GenBank/DDBJ whole genome shotgun (WGS) entry which is preliminary data.</text>
</comment>
<evidence type="ECO:0000256" key="1">
    <source>
        <dbReference type="ARBA" id="ARBA00001933"/>
    </source>
</evidence>
<dbReference type="AlphaFoldDB" id="A0A1A5YLU4"/>
<dbReference type="EMBL" id="LYPA01000046">
    <property type="protein sequence ID" value="OBR66518.1"/>
    <property type="molecule type" value="Genomic_DNA"/>
</dbReference>
<gene>
    <name evidence="9" type="ORF">A7K91_03480</name>
</gene>
<dbReference type="GO" id="GO:0003700">
    <property type="term" value="F:DNA-binding transcription factor activity"/>
    <property type="evidence" value="ECO:0007669"/>
    <property type="project" value="InterPro"/>
</dbReference>
<dbReference type="SMART" id="SM00345">
    <property type="entry name" value="HTH_GNTR"/>
    <property type="match status" value="1"/>
</dbReference>
<dbReference type="PROSITE" id="PS50949">
    <property type="entry name" value="HTH_GNTR"/>
    <property type="match status" value="1"/>
</dbReference>
<accession>A0A1A5YLU4</accession>
<keyword evidence="7" id="KW-0804">Transcription</keyword>
<dbReference type="PANTHER" id="PTHR46577">
    <property type="entry name" value="HTH-TYPE TRANSCRIPTIONAL REGULATORY PROTEIN GABR"/>
    <property type="match status" value="1"/>
</dbReference>
<dbReference type="OrthoDB" id="9808770at2"/>
<dbReference type="InterPro" id="IPR000524">
    <property type="entry name" value="Tscrpt_reg_HTH_GntR"/>
</dbReference>
<dbReference type="GO" id="GO:0030170">
    <property type="term" value="F:pyridoxal phosphate binding"/>
    <property type="evidence" value="ECO:0007669"/>
    <property type="project" value="InterPro"/>
</dbReference>
<dbReference type="Gene3D" id="1.10.10.10">
    <property type="entry name" value="Winged helix-like DNA-binding domain superfamily/Winged helix DNA-binding domain"/>
    <property type="match status" value="1"/>
</dbReference>
<dbReference type="CDD" id="cd07377">
    <property type="entry name" value="WHTH_GntR"/>
    <property type="match status" value="1"/>
</dbReference>
<dbReference type="SUPFAM" id="SSF53383">
    <property type="entry name" value="PLP-dependent transferases"/>
    <property type="match status" value="1"/>
</dbReference>
<dbReference type="SUPFAM" id="SSF46785">
    <property type="entry name" value="Winged helix' DNA-binding domain"/>
    <property type="match status" value="1"/>
</dbReference>
<dbReference type="CDD" id="cd00609">
    <property type="entry name" value="AAT_like"/>
    <property type="match status" value="1"/>
</dbReference>
<keyword evidence="3" id="KW-0032">Aminotransferase</keyword>
<evidence type="ECO:0000259" key="8">
    <source>
        <dbReference type="PROSITE" id="PS50949"/>
    </source>
</evidence>
<sequence>MIDLTVLLDRESGDPLYSQLYHYIKEDILNGKISADTRLPSIRSLSSHLHISRNTVDMAYQQLIAEGYVQSRPRSGLYVMDLKLESLQMSHVDNKERVENSIQASSAIPSSAIRYDFRYGDVDAEHFPFAAWRKLSNQSLLQNQMKLFSYGDPLGEPGLRLEIAKYLHSSRGVNCSPDQIIIGAGIQHLLGVLSGLVSDVSQGISMENPGYDGVRTVFQHKGLNVHSIPLEADGLHIPKLYESNTRIVYITPSHQFPYGMVMPLAKRMQLLKWATDRNGIIIEDDYDSEFRYVGKPIPSLQSLDTQQRTVYLGTFSKCLLPSLRIAYMVLPQTLLELHSKQNYRLYDQTVSPVHQHTLELFMSNGHWEAHIRKMRKVYRQKQFTLISMIQKMMGAQVTIIGEDAGLHILLRVHNGMDEQKLIATAQKEGVQVYPVSPFWALPAQAEPSMVQIGFGGLSMEDITEGVCALHRAWFEAG</sequence>
<dbReference type="InterPro" id="IPR036390">
    <property type="entry name" value="WH_DNA-bd_sf"/>
</dbReference>
<dbReference type="InterPro" id="IPR036388">
    <property type="entry name" value="WH-like_DNA-bd_sf"/>
</dbReference>
<evidence type="ECO:0000313" key="10">
    <source>
        <dbReference type="Proteomes" id="UP000092024"/>
    </source>
</evidence>
<dbReference type="GO" id="GO:0008483">
    <property type="term" value="F:transaminase activity"/>
    <property type="evidence" value="ECO:0007669"/>
    <property type="project" value="UniProtKB-KW"/>
</dbReference>
<keyword evidence="5" id="KW-0805">Transcription regulation</keyword>
<dbReference type="PRINTS" id="PR00035">
    <property type="entry name" value="HTHGNTR"/>
</dbReference>
<evidence type="ECO:0000256" key="4">
    <source>
        <dbReference type="ARBA" id="ARBA00022898"/>
    </source>
</evidence>